<sequence length="125" mass="13808">MSFNTCILFIGYILSCLLAVVIHEIIHFITASFCKLNPSLILDNWAIPKVVFKNAGNDYKNLLVACLAPICLITLGVAIHFVVNAFVVFQFMCLTNILNLLPVSSDGEIIYLSIGNIFSKRKAAK</sequence>
<feature type="transmembrane region" description="Helical" evidence="1">
    <location>
        <begin position="62"/>
        <end position="89"/>
    </location>
</feature>
<protein>
    <recommendedName>
        <fullName evidence="4">DUF3267 domain-containing protein</fullName>
    </recommendedName>
</protein>
<name>A0AAJ1RAU3_9LACO</name>
<feature type="transmembrane region" description="Helical" evidence="1">
    <location>
        <begin position="7"/>
        <end position="29"/>
    </location>
</feature>
<keyword evidence="1" id="KW-0472">Membrane</keyword>
<keyword evidence="1" id="KW-1133">Transmembrane helix</keyword>
<proteinExistence type="predicted"/>
<organism evidence="2 3">
    <name type="scientific">Oenococcus sicerae</name>
    <dbReference type="NCBI Taxonomy" id="2203724"/>
    <lineage>
        <taxon>Bacteria</taxon>
        <taxon>Bacillati</taxon>
        <taxon>Bacillota</taxon>
        <taxon>Bacilli</taxon>
        <taxon>Lactobacillales</taxon>
        <taxon>Lactobacillaceae</taxon>
        <taxon>Oenococcus</taxon>
    </lineage>
</organism>
<dbReference type="Proteomes" id="UP001167919">
    <property type="component" value="Unassembled WGS sequence"/>
</dbReference>
<keyword evidence="1" id="KW-0812">Transmembrane</keyword>
<comment type="caution">
    <text evidence="2">The sequence shown here is derived from an EMBL/GenBank/DDBJ whole genome shotgun (WGS) entry which is preliminary data.</text>
</comment>
<evidence type="ECO:0000313" key="3">
    <source>
        <dbReference type="Proteomes" id="UP001167919"/>
    </source>
</evidence>
<dbReference type="RefSeq" id="WP_301711093.1">
    <property type="nucleotide sequence ID" value="NZ_SDWY01000002.1"/>
</dbReference>
<reference evidence="2" key="1">
    <citation type="submission" date="2019-01" db="EMBL/GenBank/DDBJ databases">
        <title>Oenococcus sicerae UCMA17102.</title>
        <authorList>
            <person name="Cousin F.J."/>
            <person name="Le Guellec R."/>
            <person name="Cretenet M."/>
        </authorList>
    </citation>
    <scope>NUCLEOTIDE SEQUENCE</scope>
    <source>
        <strain evidence="2">UCMA17102</strain>
    </source>
</reference>
<evidence type="ECO:0000256" key="1">
    <source>
        <dbReference type="SAM" id="Phobius"/>
    </source>
</evidence>
<dbReference type="AlphaFoldDB" id="A0AAJ1RAU3"/>
<evidence type="ECO:0008006" key="4">
    <source>
        <dbReference type="Google" id="ProtNLM"/>
    </source>
</evidence>
<dbReference type="EMBL" id="SDWY01000002">
    <property type="protein sequence ID" value="MDN6900193.1"/>
    <property type="molecule type" value="Genomic_DNA"/>
</dbReference>
<gene>
    <name evidence="2" type="ORF">EVC35_04130</name>
</gene>
<evidence type="ECO:0000313" key="2">
    <source>
        <dbReference type="EMBL" id="MDN6900193.1"/>
    </source>
</evidence>
<accession>A0AAJ1RAU3</accession>